<dbReference type="InterPro" id="IPR007516">
    <property type="entry name" value="Co_F420_Hydgase/DH_bsu_N"/>
</dbReference>
<protein>
    <submittedName>
        <fullName evidence="2">FeS-binding protein</fullName>
    </submittedName>
</protein>
<dbReference type="Pfam" id="PF12838">
    <property type="entry name" value="Fer4_7"/>
    <property type="match status" value="1"/>
</dbReference>
<dbReference type="InterPro" id="IPR017900">
    <property type="entry name" value="4Fe4S_Fe_S_CS"/>
</dbReference>
<dbReference type="PROSITE" id="PS00198">
    <property type="entry name" value="4FE4S_FER_1"/>
    <property type="match status" value="1"/>
</dbReference>
<comment type="caution">
    <text evidence="2">The sequence shown here is derived from an EMBL/GenBank/DDBJ whole genome shotgun (WGS) entry which is preliminary data.</text>
</comment>
<reference evidence="2 3" key="1">
    <citation type="submission" date="2017-11" db="EMBL/GenBank/DDBJ databases">
        <title>Isolation and Characterization of Family Methanocellaceae Species from Potential Methane Hydrate Area Offshore Southwestern Taiwan.</title>
        <authorList>
            <person name="Zhang W.-L."/>
            <person name="Chen W.-C."/>
            <person name="Lai M.-C."/>
            <person name="Chen S.-C."/>
        </authorList>
    </citation>
    <scope>NUCLEOTIDE SEQUENCE [LARGE SCALE GENOMIC DNA]</scope>
    <source>
        <strain evidence="2 3">CWC-04</strain>
    </source>
</reference>
<feature type="domain" description="4Fe-4S ferredoxin-type" evidence="1">
    <location>
        <begin position="46"/>
        <end position="75"/>
    </location>
</feature>
<dbReference type="EMBL" id="PGCK01000013">
    <property type="protein sequence ID" value="MCD1296033.1"/>
    <property type="molecule type" value="Genomic_DNA"/>
</dbReference>
<dbReference type="InterPro" id="IPR017896">
    <property type="entry name" value="4Fe4S_Fe-S-bd"/>
</dbReference>
<organism evidence="2 3">
    <name type="scientific">Methanooceanicella nereidis</name>
    <dbReference type="NCBI Taxonomy" id="2052831"/>
    <lineage>
        <taxon>Archaea</taxon>
        <taxon>Methanobacteriati</taxon>
        <taxon>Methanobacteriota</taxon>
        <taxon>Stenosarchaea group</taxon>
        <taxon>Methanomicrobia</taxon>
        <taxon>Methanocellales</taxon>
        <taxon>Methanocellaceae</taxon>
        <taxon>Methanooceanicella</taxon>
    </lineage>
</organism>
<dbReference type="GO" id="GO:0052592">
    <property type="term" value="F:oxidoreductase activity, acting on CH or CH2 groups, with an iron-sulfur protein as acceptor"/>
    <property type="evidence" value="ECO:0007669"/>
    <property type="project" value="TreeGrafter"/>
</dbReference>
<dbReference type="InterPro" id="IPR007525">
    <property type="entry name" value="FrhB_FdhB_C"/>
</dbReference>
<dbReference type="PANTHER" id="PTHR31332:SF0">
    <property type="entry name" value="7-HYDROXYMETHYL CHLOROPHYLL A REDUCTASE, CHLOROPLASTIC"/>
    <property type="match status" value="1"/>
</dbReference>
<proteinExistence type="predicted"/>
<dbReference type="PANTHER" id="PTHR31332">
    <property type="entry name" value="7-HYDROXYMETHYL CHLOROPHYLL A REDUCTASE, CHLOROPLASTIC"/>
    <property type="match status" value="1"/>
</dbReference>
<dbReference type="InterPro" id="IPR045220">
    <property type="entry name" value="FRHB/FDHB/HCAR-like"/>
</dbReference>
<gene>
    <name evidence="2" type="ORF">CUJ83_13600</name>
</gene>
<accession>A0AAP2REU8</accession>
<dbReference type="Proteomes" id="UP001320159">
    <property type="component" value="Unassembled WGS sequence"/>
</dbReference>
<dbReference type="Pfam" id="PF04422">
    <property type="entry name" value="FrhB_FdhB_N"/>
    <property type="match status" value="1"/>
</dbReference>
<dbReference type="AlphaFoldDB" id="A0AAP2REU8"/>
<evidence type="ECO:0000313" key="3">
    <source>
        <dbReference type="Proteomes" id="UP001320159"/>
    </source>
</evidence>
<keyword evidence="3" id="KW-1185">Reference proteome</keyword>
<name>A0AAP2REU8_9EURY</name>
<dbReference type="PROSITE" id="PS51379">
    <property type="entry name" value="4FE4S_FER_2"/>
    <property type="match status" value="2"/>
</dbReference>
<sequence length="438" mass="48750">MILSGRCLKMNVRAIRDGSCTGCGTCAAFCHKGAIRLNIDEARGVYYPNVSENSCDECGICLKVCPGNDADLYSLNEQVSGKKQMDVFIGNYLNCYTGYSNDEKTRSDSTSGGLVTGLLIYALESGIIDGALVTRMSRTDQLIPEPFIARTKEDIIDASGSKYCPVPLNALLKEVISSKKGEKFAVVGLPCHIHGMKKASSVFKELNDKIVLYIGLFCNHTPNFFALPSILDRMNIKKDDITKINYRHNGWPGFITVTAAEKEYKIPFSDGWSIMGSYLFYPKRCLLCSDGLAELSDISFGDAWLPEYMKDKAGTSIAISRSDKADYLINKMSASGRITIGRIDAEKVAVSQKIMLYLKKKNINSRIRLLKSDMSCDNVLSPGPVDYALALYPVICHKLSRRKFTKYLPVKAIKAMEYVHLRLCNLRARSILHHRNDD</sequence>
<evidence type="ECO:0000313" key="2">
    <source>
        <dbReference type="EMBL" id="MCD1296033.1"/>
    </source>
</evidence>
<dbReference type="Pfam" id="PF04432">
    <property type="entry name" value="FrhB_FdhB_C"/>
    <property type="match status" value="1"/>
</dbReference>
<dbReference type="SUPFAM" id="SSF54862">
    <property type="entry name" value="4Fe-4S ferredoxins"/>
    <property type="match status" value="1"/>
</dbReference>
<dbReference type="Gene3D" id="3.30.70.20">
    <property type="match status" value="1"/>
</dbReference>
<feature type="domain" description="4Fe-4S ferredoxin-type" evidence="1">
    <location>
        <begin position="11"/>
        <end position="40"/>
    </location>
</feature>
<evidence type="ECO:0000259" key="1">
    <source>
        <dbReference type="PROSITE" id="PS51379"/>
    </source>
</evidence>